<dbReference type="InterPro" id="IPR036465">
    <property type="entry name" value="vWFA_dom_sf"/>
</dbReference>
<proteinExistence type="predicted"/>
<dbReference type="Gene3D" id="3.40.50.410">
    <property type="entry name" value="von Willebrand factor, type A domain"/>
    <property type="match status" value="1"/>
</dbReference>
<accession>A0A6M7TEH2</accession>
<sequence length="492" mass="51758">MRNYGGLVHAVGGFARHRGGNFAILFSFAASVLVLAAGFSVNVAQLYNARSSLQGVVDAAVTSTARDLTTGVIKEADANKAVQNFLVANSMAGILTADQVVLDRLTVNPTARTVQADVHVDVSLYFPLFGISDMRRVGASTTALYSDKQVEVAMMLDITGSMAKRGNVDKIGDLKAAAKNAVQTMLQNQDPKNPRIRVAIVPYASGVNVGNLAENVYAEGQASSDLPPVAGSSLLVAKTGKTTLPSFGDYKSIVGAAMPKTDNCATERKDKNGNADLSDDGPDTVRTDKTGKNYYALVNRDDHLGGGSMNRCPDAEVIPLTADSGALLDSIGAFRADGYTAGAIAIQWTYYMLSPQWRAAIKNAGLGNGASDANAKKIAKVAILMTDGQFNTAFAGAGGNYNGQGNLARGNAEALCGNMKNDGIEIFAIGFDLNDKDMSPTERDQAKAVLKGCSSKDASAADRHYFEVSTGVELDAAFQEIIRNTEKVALTQ</sequence>
<dbReference type="RefSeq" id="WP_064981734.1">
    <property type="nucleotide sequence ID" value="NZ_CP033507.1"/>
</dbReference>
<gene>
    <name evidence="1" type="ORF">D3242_08965</name>
</gene>
<dbReference type="InterPro" id="IPR028087">
    <property type="entry name" value="Tad_N"/>
</dbReference>
<protein>
    <submittedName>
        <fullName evidence="1">Pilus assembly protein</fullName>
    </submittedName>
</protein>
<dbReference type="EMBL" id="QZXA01000003">
    <property type="protein sequence ID" value="RJT35996.1"/>
    <property type="molecule type" value="Genomic_DNA"/>
</dbReference>
<dbReference type="Pfam" id="PF13400">
    <property type="entry name" value="Tad"/>
    <property type="match status" value="1"/>
</dbReference>
<evidence type="ECO:0000313" key="1">
    <source>
        <dbReference type="EMBL" id="RJT35996.1"/>
    </source>
</evidence>
<dbReference type="PROSITE" id="PS50234">
    <property type="entry name" value="VWFA"/>
    <property type="match status" value="1"/>
</dbReference>
<keyword evidence="2" id="KW-1185">Reference proteome</keyword>
<name>A0A6M7TEH2_9HYPH</name>
<dbReference type="InterPro" id="IPR002035">
    <property type="entry name" value="VWF_A"/>
</dbReference>
<dbReference type="SUPFAM" id="SSF53300">
    <property type="entry name" value="vWA-like"/>
    <property type="match status" value="1"/>
</dbReference>
<organism evidence="1 2">
    <name type="scientific">Mesorhizobium jarvisii</name>
    <dbReference type="NCBI Taxonomy" id="1777867"/>
    <lineage>
        <taxon>Bacteria</taxon>
        <taxon>Pseudomonadati</taxon>
        <taxon>Pseudomonadota</taxon>
        <taxon>Alphaproteobacteria</taxon>
        <taxon>Hyphomicrobiales</taxon>
        <taxon>Phyllobacteriaceae</taxon>
        <taxon>Mesorhizobium</taxon>
    </lineage>
</organism>
<comment type="caution">
    <text evidence="1">The sequence shown here is derived from an EMBL/GenBank/DDBJ whole genome shotgun (WGS) entry which is preliminary data.</text>
</comment>
<dbReference type="Proteomes" id="UP000275530">
    <property type="component" value="Unassembled WGS sequence"/>
</dbReference>
<dbReference type="AlphaFoldDB" id="A0A6M7TEH2"/>
<evidence type="ECO:0000313" key="2">
    <source>
        <dbReference type="Proteomes" id="UP000275530"/>
    </source>
</evidence>
<reference evidence="1 2" key="1">
    <citation type="submission" date="2018-09" db="EMBL/GenBank/DDBJ databases">
        <title>Mesorhizobium carmichaelinearum sp. nov. isolated from Carmichaelinea spp. root nodules in New Zealand.</title>
        <authorList>
            <person name="De Meyer S.E."/>
        </authorList>
    </citation>
    <scope>NUCLEOTIDE SEQUENCE [LARGE SCALE GENOMIC DNA]</scope>
    <source>
        <strain evidence="1 2">LMG 28313</strain>
    </source>
</reference>